<dbReference type="Proteomes" id="UP000236630">
    <property type="component" value="Unassembled WGS sequence"/>
</dbReference>
<feature type="non-terminal residue" evidence="2">
    <location>
        <position position="128"/>
    </location>
</feature>
<comment type="caution">
    <text evidence="2">The sequence shown here is derived from an EMBL/GenBank/DDBJ whole genome shotgun (WGS) entry which is preliminary data.</text>
</comment>
<evidence type="ECO:0000313" key="2">
    <source>
        <dbReference type="EMBL" id="GAY67622.1"/>
    </source>
</evidence>
<evidence type="ECO:0000256" key="1">
    <source>
        <dbReference type="SAM" id="SignalP"/>
    </source>
</evidence>
<accession>A0A2H5QSN0</accession>
<feature type="chain" id="PRO_5014110682" evidence="1">
    <location>
        <begin position="18"/>
        <end position="128"/>
    </location>
</feature>
<evidence type="ECO:0000313" key="3">
    <source>
        <dbReference type="Proteomes" id="UP000236630"/>
    </source>
</evidence>
<sequence>MAFVAELLAVILAIEHAYFGCWTMPWIKCESALTLLHLRNKRLPPMEPKLLPLYWYTPGTEVVECMVYDFSELKVHSMDIFTSFSKLKIVSRDHGTYGTYVGASIVGKCYKRIVNIGKISSVFQVPSM</sequence>
<keyword evidence="3" id="KW-1185">Reference proteome</keyword>
<name>A0A2H5QSN0_CITUN</name>
<protein>
    <submittedName>
        <fullName evidence="2">Uncharacterized protein</fullName>
    </submittedName>
</protein>
<proteinExistence type="predicted"/>
<dbReference type="AlphaFoldDB" id="A0A2H5QSN0"/>
<dbReference type="EMBL" id="BDQV01000737">
    <property type="protein sequence ID" value="GAY67622.1"/>
    <property type="molecule type" value="Genomic_DNA"/>
</dbReference>
<reference evidence="2 3" key="1">
    <citation type="journal article" date="2017" name="Front. Genet.">
        <title>Draft sequencing of the heterozygous diploid genome of Satsuma (Citrus unshiu Marc.) using a hybrid assembly approach.</title>
        <authorList>
            <person name="Shimizu T."/>
            <person name="Tanizawa Y."/>
            <person name="Mochizuki T."/>
            <person name="Nagasaki H."/>
            <person name="Yoshioka T."/>
            <person name="Toyoda A."/>
            <person name="Fujiyama A."/>
            <person name="Kaminuma E."/>
            <person name="Nakamura Y."/>
        </authorList>
    </citation>
    <scope>NUCLEOTIDE SEQUENCE [LARGE SCALE GENOMIC DNA]</scope>
    <source>
        <strain evidence="3">cv. Miyagawa wase</strain>
    </source>
</reference>
<organism evidence="2 3">
    <name type="scientific">Citrus unshiu</name>
    <name type="common">Satsuma mandarin</name>
    <name type="synonym">Citrus nobilis var. unshiu</name>
    <dbReference type="NCBI Taxonomy" id="55188"/>
    <lineage>
        <taxon>Eukaryota</taxon>
        <taxon>Viridiplantae</taxon>
        <taxon>Streptophyta</taxon>
        <taxon>Embryophyta</taxon>
        <taxon>Tracheophyta</taxon>
        <taxon>Spermatophyta</taxon>
        <taxon>Magnoliopsida</taxon>
        <taxon>eudicotyledons</taxon>
        <taxon>Gunneridae</taxon>
        <taxon>Pentapetalae</taxon>
        <taxon>rosids</taxon>
        <taxon>malvids</taxon>
        <taxon>Sapindales</taxon>
        <taxon>Rutaceae</taxon>
        <taxon>Aurantioideae</taxon>
        <taxon>Citrus</taxon>
    </lineage>
</organism>
<keyword evidence="1" id="KW-0732">Signal</keyword>
<gene>
    <name evidence="2" type="ORF">CUMW_258040</name>
</gene>
<feature type="signal peptide" evidence="1">
    <location>
        <begin position="1"/>
        <end position="17"/>
    </location>
</feature>